<gene>
    <name evidence="1" type="ORF">TM448A03065_0006</name>
    <name evidence="2" type="ORF">TM448B02830_0006</name>
</gene>
<dbReference type="SUPFAM" id="SSF53335">
    <property type="entry name" value="S-adenosyl-L-methionine-dependent methyltransferases"/>
    <property type="match status" value="1"/>
</dbReference>
<name>A0A6H1ZZR2_9ZZZZ</name>
<evidence type="ECO:0000313" key="2">
    <source>
        <dbReference type="EMBL" id="QJI01909.1"/>
    </source>
</evidence>
<keyword evidence="1" id="KW-0489">Methyltransferase</keyword>
<dbReference type="EMBL" id="MT144960">
    <property type="protein sequence ID" value="QJI01909.1"/>
    <property type="molecule type" value="Genomic_DNA"/>
</dbReference>
<dbReference type="GO" id="GO:0008168">
    <property type="term" value="F:methyltransferase activity"/>
    <property type="evidence" value="ECO:0007669"/>
    <property type="project" value="UniProtKB-KW"/>
</dbReference>
<proteinExistence type="predicted"/>
<dbReference type="Gene3D" id="3.40.50.150">
    <property type="entry name" value="Vaccinia Virus protein VP39"/>
    <property type="match status" value="1"/>
</dbReference>
<sequence>MFQPPQREGMRGHCSDLVIAWAVEKYGARRLVDLGCGNGRDALQLIRCGLADFVLGIDDGSEPHNGRIATVKDMIPSDVKEQLYLVDGPYDILRDIHHRDLNGENQEDWPTLEVQAADGWSGIDGLNLCYSNNVIEHVEEPDDFIGVSLQMAPLAMFVLPHVRHGWCEDHLHWWTAGEFRRLLEKHGEVLELDVMADPPPFPCYEEHCKHELLFAVIRRVQ</sequence>
<evidence type="ECO:0000313" key="1">
    <source>
        <dbReference type="EMBL" id="QJA52891.1"/>
    </source>
</evidence>
<dbReference type="EMBL" id="MT144376">
    <property type="protein sequence ID" value="QJA52891.1"/>
    <property type="molecule type" value="Genomic_DNA"/>
</dbReference>
<protein>
    <submittedName>
        <fullName evidence="1">Putative methyltransferase</fullName>
    </submittedName>
</protein>
<keyword evidence="1" id="KW-0808">Transferase</keyword>
<organism evidence="1">
    <name type="scientific">viral metagenome</name>
    <dbReference type="NCBI Taxonomy" id="1070528"/>
    <lineage>
        <taxon>unclassified sequences</taxon>
        <taxon>metagenomes</taxon>
        <taxon>organismal metagenomes</taxon>
    </lineage>
</organism>
<reference evidence="1" key="1">
    <citation type="submission" date="2020-03" db="EMBL/GenBank/DDBJ databases">
        <title>The deep terrestrial virosphere.</title>
        <authorList>
            <person name="Holmfeldt K."/>
            <person name="Nilsson E."/>
            <person name="Simone D."/>
            <person name="Lopez-Fernandez M."/>
            <person name="Wu X."/>
            <person name="de Brujin I."/>
            <person name="Lundin D."/>
            <person name="Andersson A."/>
            <person name="Bertilsson S."/>
            <person name="Dopson M."/>
        </authorList>
    </citation>
    <scope>NUCLEOTIDE SEQUENCE</scope>
    <source>
        <strain evidence="1">TM448A03065</strain>
        <strain evidence="2">TM448B02830</strain>
    </source>
</reference>
<dbReference type="InterPro" id="IPR029063">
    <property type="entry name" value="SAM-dependent_MTases_sf"/>
</dbReference>
<accession>A0A6H1ZZR2</accession>
<dbReference type="AlphaFoldDB" id="A0A6H1ZZR2"/>
<dbReference type="GO" id="GO:0032259">
    <property type="term" value="P:methylation"/>
    <property type="evidence" value="ECO:0007669"/>
    <property type="project" value="UniProtKB-KW"/>
</dbReference>